<evidence type="ECO:0000313" key="3">
    <source>
        <dbReference type="RefSeq" id="XP_046594391.1"/>
    </source>
</evidence>
<name>A0ABM3G290_NEOLC</name>
<dbReference type="GeneID" id="124294172"/>
<evidence type="ECO:0000313" key="2">
    <source>
        <dbReference type="Proteomes" id="UP000829291"/>
    </source>
</evidence>
<keyword evidence="1" id="KW-0732">Signal</keyword>
<feature type="chain" id="PRO_5046020742" evidence="1">
    <location>
        <begin position="31"/>
        <end position="162"/>
    </location>
</feature>
<dbReference type="RefSeq" id="XP_046594391.1">
    <property type="nucleotide sequence ID" value="XM_046738435.1"/>
</dbReference>
<dbReference type="Proteomes" id="UP000829291">
    <property type="component" value="Chromosome 4"/>
</dbReference>
<proteinExistence type="predicted"/>
<feature type="signal peptide" evidence="1">
    <location>
        <begin position="1"/>
        <end position="30"/>
    </location>
</feature>
<reference evidence="3" key="1">
    <citation type="submission" date="2025-08" db="UniProtKB">
        <authorList>
            <consortium name="RefSeq"/>
        </authorList>
    </citation>
    <scope>IDENTIFICATION</scope>
    <source>
        <tissue evidence="3">Thorax and Abdomen</tissue>
    </source>
</reference>
<gene>
    <name evidence="3" type="primary">LOC124294172</name>
</gene>
<accession>A0ABM3G290</accession>
<organism evidence="2 3">
    <name type="scientific">Neodiprion lecontei</name>
    <name type="common">Redheaded pine sawfly</name>
    <dbReference type="NCBI Taxonomy" id="441921"/>
    <lineage>
        <taxon>Eukaryota</taxon>
        <taxon>Metazoa</taxon>
        <taxon>Ecdysozoa</taxon>
        <taxon>Arthropoda</taxon>
        <taxon>Hexapoda</taxon>
        <taxon>Insecta</taxon>
        <taxon>Pterygota</taxon>
        <taxon>Neoptera</taxon>
        <taxon>Endopterygota</taxon>
        <taxon>Hymenoptera</taxon>
        <taxon>Tenthredinoidea</taxon>
        <taxon>Diprionidae</taxon>
        <taxon>Diprioninae</taxon>
        <taxon>Neodiprion</taxon>
    </lineage>
</organism>
<evidence type="ECO:0000256" key="1">
    <source>
        <dbReference type="SAM" id="SignalP"/>
    </source>
</evidence>
<sequence length="162" mass="18843">MRGLACRRRGFFEFVYFFLYLRSLRFSAFGVTTAAGRGKSHELRCTTSLVGVSSRGYFEGSTTRYKDENCITSSYISIRRRDVEQKRRKKVREETRALGIVHSFIVYIFLKFDNCIILKTLIETFYITSANLVHFSEGVKTVISLEHVDLFMFGIYQTCSNF</sequence>
<protein>
    <submittedName>
        <fullName evidence="3">Uncharacterized protein LOC124294172 isoform X1</fullName>
    </submittedName>
</protein>
<keyword evidence="2" id="KW-1185">Reference proteome</keyword>